<dbReference type="GO" id="GO:0032259">
    <property type="term" value="P:methylation"/>
    <property type="evidence" value="ECO:0007669"/>
    <property type="project" value="UniProtKB-KW"/>
</dbReference>
<evidence type="ECO:0000256" key="1">
    <source>
        <dbReference type="ARBA" id="ARBA00004141"/>
    </source>
</evidence>
<accession>A0AA40AHS6</accession>
<sequence length="163" mass="18109">AYLALFPPPKPTKNLNRSLLTWSPATLAPLALLLGVAIPLRLQAYAVLGANFTFALTAPQALYTGGVYRWVQHPGYTSFVLLVGCHLALFCRTDGVQSVWFPPQVYARLREVEKRVLLPAFVAGVLYVVSQRVREEEAMLSALFGGDWEAWHASTARFVPYVF</sequence>
<dbReference type="EC" id="2.1.1.100" evidence="5"/>
<comment type="subcellular location">
    <subcellularLocation>
        <location evidence="5">Endoplasmic reticulum membrane</location>
        <topology evidence="5">Multi-pass membrane protein</topology>
    </subcellularLocation>
    <subcellularLocation>
        <location evidence="1">Membrane</location>
        <topology evidence="1">Multi-pass membrane protein</topology>
    </subcellularLocation>
</comment>
<comment type="catalytic activity">
    <reaction evidence="5">
        <text>[protein]-C-terminal S-[(2E,6E)-farnesyl]-L-cysteine + S-adenosyl-L-methionine = [protein]-C-terminal S-[(2E,6E)-farnesyl]-L-cysteine methyl ester + S-adenosyl-L-homocysteine</text>
        <dbReference type="Rhea" id="RHEA:21672"/>
        <dbReference type="Rhea" id="RHEA-COMP:12125"/>
        <dbReference type="Rhea" id="RHEA-COMP:12126"/>
        <dbReference type="ChEBI" id="CHEBI:57856"/>
        <dbReference type="ChEBI" id="CHEBI:59789"/>
        <dbReference type="ChEBI" id="CHEBI:90510"/>
        <dbReference type="ChEBI" id="CHEBI:90511"/>
        <dbReference type="EC" id="2.1.1.100"/>
    </reaction>
</comment>
<keyword evidence="2 5" id="KW-0812">Transmembrane</keyword>
<dbReference type="InterPro" id="IPR007269">
    <property type="entry name" value="ICMT_MeTrfase"/>
</dbReference>
<keyword evidence="4 5" id="KW-0472">Membrane</keyword>
<feature type="non-terminal residue" evidence="6">
    <location>
        <position position="1"/>
    </location>
</feature>
<feature type="transmembrane region" description="Helical" evidence="5">
    <location>
        <begin position="20"/>
        <end position="38"/>
    </location>
</feature>
<evidence type="ECO:0000256" key="3">
    <source>
        <dbReference type="ARBA" id="ARBA00022989"/>
    </source>
</evidence>
<reference evidence="6" key="1">
    <citation type="submission" date="2023-06" db="EMBL/GenBank/DDBJ databases">
        <title>Genome-scale phylogeny and comparative genomics of the fungal order Sordariales.</title>
        <authorList>
            <consortium name="Lawrence Berkeley National Laboratory"/>
            <person name="Hensen N."/>
            <person name="Bonometti L."/>
            <person name="Westerberg I."/>
            <person name="Brannstrom I.O."/>
            <person name="Guillou S."/>
            <person name="Cros-Aarteil S."/>
            <person name="Calhoun S."/>
            <person name="Haridas S."/>
            <person name="Kuo A."/>
            <person name="Mondo S."/>
            <person name="Pangilinan J."/>
            <person name="Riley R."/>
            <person name="Labutti K."/>
            <person name="Andreopoulos B."/>
            <person name="Lipzen A."/>
            <person name="Chen C."/>
            <person name="Yanf M."/>
            <person name="Daum C."/>
            <person name="Ng V."/>
            <person name="Clum A."/>
            <person name="Steindorff A."/>
            <person name="Ohm R."/>
            <person name="Martin F."/>
            <person name="Silar P."/>
            <person name="Natvig D."/>
            <person name="Lalanne C."/>
            <person name="Gautier V."/>
            <person name="Ament-Velasquez S.L."/>
            <person name="Kruys A."/>
            <person name="Hutchinson M.I."/>
            <person name="Powell A.J."/>
            <person name="Barry K."/>
            <person name="Miller A.N."/>
            <person name="Grigoriev I.V."/>
            <person name="Debuchy R."/>
            <person name="Gladieux P."/>
            <person name="Thoren M.H."/>
            <person name="Johannesson H."/>
        </authorList>
    </citation>
    <scope>NUCLEOTIDE SEQUENCE</scope>
    <source>
        <strain evidence="6">SMH4607-1</strain>
    </source>
</reference>
<keyword evidence="7" id="KW-1185">Reference proteome</keyword>
<keyword evidence="5" id="KW-0949">S-adenosyl-L-methionine</keyword>
<evidence type="ECO:0000256" key="2">
    <source>
        <dbReference type="ARBA" id="ARBA00022692"/>
    </source>
</evidence>
<keyword evidence="3 5" id="KW-1133">Transmembrane helix</keyword>
<evidence type="ECO:0000313" key="6">
    <source>
        <dbReference type="EMBL" id="KAK0716049.1"/>
    </source>
</evidence>
<dbReference type="GO" id="GO:0004671">
    <property type="term" value="F:protein C-terminal S-isoprenylcysteine carboxyl O-methyltransferase activity"/>
    <property type="evidence" value="ECO:0007669"/>
    <property type="project" value="UniProtKB-EC"/>
</dbReference>
<comment type="caution">
    <text evidence="6">The sequence shown here is derived from an EMBL/GenBank/DDBJ whole genome shotgun (WGS) entry which is preliminary data.</text>
</comment>
<proteinExistence type="inferred from homology"/>
<evidence type="ECO:0000313" key="7">
    <source>
        <dbReference type="Proteomes" id="UP001172102"/>
    </source>
</evidence>
<dbReference type="EMBL" id="JAUKUA010000004">
    <property type="protein sequence ID" value="KAK0716049.1"/>
    <property type="molecule type" value="Genomic_DNA"/>
</dbReference>
<name>A0AA40AHS6_9PEZI</name>
<gene>
    <name evidence="6" type="ORF">B0H67DRAFT_447921</name>
</gene>
<dbReference type="Gene3D" id="1.20.120.1630">
    <property type="match status" value="1"/>
</dbReference>
<protein>
    <recommendedName>
        <fullName evidence="5">Protein-S-isoprenylcysteine O-methyltransferase</fullName>
        <ecNumber evidence="5">2.1.1.100</ecNumber>
    </recommendedName>
</protein>
<comment type="similarity">
    <text evidence="5">Belongs to the class VI-like SAM-binding methyltransferase superfamily. Isoprenylcysteine carboxyl methyltransferase family.</text>
</comment>
<organism evidence="6 7">
    <name type="scientific">Lasiosphaeris hirsuta</name>
    <dbReference type="NCBI Taxonomy" id="260670"/>
    <lineage>
        <taxon>Eukaryota</taxon>
        <taxon>Fungi</taxon>
        <taxon>Dikarya</taxon>
        <taxon>Ascomycota</taxon>
        <taxon>Pezizomycotina</taxon>
        <taxon>Sordariomycetes</taxon>
        <taxon>Sordariomycetidae</taxon>
        <taxon>Sordariales</taxon>
        <taxon>Lasiosphaeriaceae</taxon>
        <taxon>Lasiosphaeris</taxon>
    </lineage>
</organism>
<evidence type="ECO:0000256" key="5">
    <source>
        <dbReference type="RuleBase" id="RU362022"/>
    </source>
</evidence>
<dbReference type="Pfam" id="PF04140">
    <property type="entry name" value="ICMT"/>
    <property type="match status" value="1"/>
</dbReference>
<keyword evidence="5" id="KW-0808">Transferase</keyword>
<feature type="non-terminal residue" evidence="6">
    <location>
        <position position="163"/>
    </location>
</feature>
<evidence type="ECO:0000256" key="4">
    <source>
        <dbReference type="ARBA" id="ARBA00023136"/>
    </source>
</evidence>
<dbReference type="Proteomes" id="UP001172102">
    <property type="component" value="Unassembled WGS sequence"/>
</dbReference>
<keyword evidence="5" id="KW-0256">Endoplasmic reticulum</keyword>
<keyword evidence="5" id="KW-0489">Methyltransferase</keyword>
<comment type="caution">
    <text evidence="5">Lacks conserved residue(s) required for the propagation of feature annotation.</text>
</comment>
<dbReference type="AlphaFoldDB" id="A0AA40AHS6"/>
<dbReference type="GO" id="GO:0005789">
    <property type="term" value="C:endoplasmic reticulum membrane"/>
    <property type="evidence" value="ECO:0007669"/>
    <property type="project" value="UniProtKB-SubCell"/>
</dbReference>